<protein>
    <recommendedName>
        <fullName evidence="4">HpcH/HpaI aldolase/citrate lyase domain-containing protein</fullName>
    </recommendedName>
</protein>
<evidence type="ECO:0008006" key="4">
    <source>
        <dbReference type="Google" id="ProtNLM"/>
    </source>
</evidence>
<dbReference type="AlphaFoldDB" id="A0A101S0U8"/>
<name>A0A101S0U8_9ACTN</name>
<gene>
    <name evidence="2" type="ORF">AQJ54_20515</name>
</gene>
<reference evidence="2 3" key="1">
    <citation type="submission" date="2015-10" db="EMBL/GenBank/DDBJ databases">
        <title>Draft genome sequence of Streptomyces griseorubiginosus DSM 40469, type strain for the species Streptomyces griseorubiginosus.</title>
        <authorList>
            <person name="Ruckert C."/>
            <person name="Winkler A."/>
            <person name="Kalinowski J."/>
            <person name="Kampfer P."/>
            <person name="Glaeser S."/>
        </authorList>
    </citation>
    <scope>NUCLEOTIDE SEQUENCE [LARGE SCALE GENOMIC DNA]</scope>
    <source>
        <strain evidence="2 3">DSM 40469</strain>
    </source>
</reference>
<evidence type="ECO:0000313" key="3">
    <source>
        <dbReference type="Proteomes" id="UP000054375"/>
    </source>
</evidence>
<dbReference type="Gene3D" id="3.20.20.60">
    <property type="entry name" value="Phosphoenolpyruvate-binding domains"/>
    <property type="match status" value="1"/>
</dbReference>
<accession>A0A101S0U8</accession>
<dbReference type="Proteomes" id="UP000054375">
    <property type="component" value="Unassembled WGS sequence"/>
</dbReference>
<evidence type="ECO:0000313" key="2">
    <source>
        <dbReference type="EMBL" id="KUN65226.1"/>
    </source>
</evidence>
<sequence>MVLAPTEEQVRWARAVLAAGAEGSGVAHGGQMIDRPVSRPAQAQALLDRAAAPLPEPTNSLTRHLEEPSGGTGGTDWPSSHVILGDSVRT</sequence>
<dbReference type="EMBL" id="LMWV01000017">
    <property type="protein sequence ID" value="KUN65226.1"/>
    <property type="molecule type" value="Genomic_DNA"/>
</dbReference>
<keyword evidence="3" id="KW-1185">Reference proteome</keyword>
<comment type="caution">
    <text evidence="2">The sequence shown here is derived from an EMBL/GenBank/DDBJ whole genome shotgun (WGS) entry which is preliminary data.</text>
</comment>
<proteinExistence type="predicted"/>
<organism evidence="2 3">
    <name type="scientific">Streptomyces griseorubiginosus</name>
    <dbReference type="NCBI Taxonomy" id="67304"/>
    <lineage>
        <taxon>Bacteria</taxon>
        <taxon>Bacillati</taxon>
        <taxon>Actinomycetota</taxon>
        <taxon>Actinomycetes</taxon>
        <taxon>Kitasatosporales</taxon>
        <taxon>Streptomycetaceae</taxon>
        <taxon>Streptomyces</taxon>
    </lineage>
</organism>
<feature type="region of interest" description="Disordered" evidence="1">
    <location>
        <begin position="51"/>
        <end position="90"/>
    </location>
</feature>
<dbReference type="InterPro" id="IPR040442">
    <property type="entry name" value="Pyrv_kinase-like_dom_sf"/>
</dbReference>
<evidence type="ECO:0000256" key="1">
    <source>
        <dbReference type="SAM" id="MobiDB-lite"/>
    </source>
</evidence>